<dbReference type="RefSeq" id="WP_245857063.1">
    <property type="nucleotide sequence ID" value="NZ_FZNX01000007.1"/>
</dbReference>
<keyword evidence="3" id="KW-1185">Reference proteome</keyword>
<reference evidence="3" key="1">
    <citation type="submission" date="2017-06" db="EMBL/GenBank/DDBJ databases">
        <authorList>
            <person name="Varghese N."/>
            <person name="Submissions S."/>
        </authorList>
    </citation>
    <scope>NUCLEOTIDE SEQUENCE [LARGE SCALE GENOMIC DNA]</scope>
    <source>
        <strain evidence="3">DSM 27993</strain>
    </source>
</reference>
<dbReference type="Gene3D" id="3.10.450.50">
    <property type="match status" value="2"/>
</dbReference>
<accession>A0A238ZLA3</accession>
<dbReference type="Proteomes" id="UP000198412">
    <property type="component" value="Unassembled WGS sequence"/>
</dbReference>
<dbReference type="SUPFAM" id="SSF54427">
    <property type="entry name" value="NTF2-like"/>
    <property type="match status" value="2"/>
</dbReference>
<evidence type="ECO:0000256" key="1">
    <source>
        <dbReference type="SAM" id="SignalP"/>
    </source>
</evidence>
<sequence length="269" mass="31133">MKKALIIFLTLNFILVLKLNAQTEVEQINATVMKYTEGTANGNPDKVREAFHKDFNLFLIQEDTLRVIDGKGYIERIEKGKKYNRIGRIISIDCENDAASVKVEVYFPDTKRIATDYLLLLKIKGQWKILHKIINLKNYQKIEDLVSNEKKGLKEIKETLSNYIDGTANGEPIKLEKAFHQDFNLYYIKDDSLSIIPGKQYIGNFKEGKKNNRIGNILSLDYENNAGLAKVQVLMPDRNRIAIDYLLLLKIKNEWKIIHKSFTSKNYDK</sequence>
<gene>
    <name evidence="2" type="ORF">SAMN04488111_3381</name>
</gene>
<evidence type="ECO:0000313" key="2">
    <source>
        <dbReference type="EMBL" id="SNR83758.1"/>
    </source>
</evidence>
<feature type="chain" id="PRO_5012263541" evidence="1">
    <location>
        <begin position="22"/>
        <end position="269"/>
    </location>
</feature>
<dbReference type="AlphaFoldDB" id="A0A238ZLA3"/>
<proteinExistence type="predicted"/>
<name>A0A238ZLA3_9FLAO</name>
<dbReference type="Pfam" id="PF12893">
    <property type="entry name" value="Lumazine_bd_2"/>
    <property type="match status" value="2"/>
</dbReference>
<dbReference type="InterPro" id="IPR032710">
    <property type="entry name" value="NTF2-like_dom_sf"/>
</dbReference>
<feature type="signal peptide" evidence="1">
    <location>
        <begin position="1"/>
        <end position="21"/>
    </location>
</feature>
<dbReference type="InterPro" id="IPR039437">
    <property type="entry name" value="FrzH/put_lumazine-bd"/>
</dbReference>
<protein>
    <submittedName>
        <fullName evidence="2">Putative lumazine-binding</fullName>
    </submittedName>
</protein>
<organism evidence="2 3">
    <name type="scientific">Lutibacter flavus</name>
    <dbReference type="NCBI Taxonomy" id="691689"/>
    <lineage>
        <taxon>Bacteria</taxon>
        <taxon>Pseudomonadati</taxon>
        <taxon>Bacteroidota</taxon>
        <taxon>Flavobacteriia</taxon>
        <taxon>Flavobacteriales</taxon>
        <taxon>Flavobacteriaceae</taxon>
        <taxon>Lutibacter</taxon>
    </lineage>
</organism>
<keyword evidence="1" id="KW-0732">Signal</keyword>
<dbReference type="EMBL" id="FZNX01000007">
    <property type="protein sequence ID" value="SNR83758.1"/>
    <property type="molecule type" value="Genomic_DNA"/>
</dbReference>
<evidence type="ECO:0000313" key="3">
    <source>
        <dbReference type="Proteomes" id="UP000198412"/>
    </source>
</evidence>